<evidence type="ECO:0000313" key="1">
    <source>
        <dbReference type="EMBL" id="MFH6767331.1"/>
    </source>
</evidence>
<keyword evidence="2" id="KW-1185">Reference proteome</keyword>
<dbReference type="RefSeq" id="WP_395436614.1">
    <property type="nucleotide sequence ID" value="NZ_JBAWKC010000001.1"/>
</dbReference>
<dbReference type="Gene3D" id="3.40.630.30">
    <property type="match status" value="1"/>
</dbReference>
<accession>A0ABW7MKI1</accession>
<comment type="caution">
    <text evidence="1">The sequence shown here is derived from an EMBL/GenBank/DDBJ whole genome shotgun (WGS) entry which is preliminary data.</text>
</comment>
<gene>
    <name evidence="1" type="ORF">V8G56_01180</name>
</gene>
<sequence length="386" mass="45861">MIEFKIYTAVKDLPIIEWNGLTRHDIFLQTHYLEAFEKACPNTICVYYVGVFNKNELVGVAVIQRVQLYLKDMFRHEGATRFKEVLQNALSKFLKGNILVVGNLTHTGQHGIFIDQTKISQTQFIEKIFEACEELTKWIRIERKRKIRLILFKDYFKNDSIHLEQSVFESKKFYKMQVQPNMVMKPRKNWLSTQDYVADMTTKYRSRFNRARQKRQSIITKELNIEEIKNHSIDLYKLYKNVSKNASFNTFILPKNHFLILKEHLLDDFKVFGYYLNNELIGFYSLILNNNSLETYFLGYDSEHQHSNQLYLNMLYDMAAYAINNGFESVVYARTAMEIKSSVGAQPETMFIYLKYTNSFVNALLKQIFNLMNPTQKWEERRPFKK</sequence>
<proteinExistence type="predicted"/>
<evidence type="ECO:0000313" key="2">
    <source>
        <dbReference type="Proteomes" id="UP001610104"/>
    </source>
</evidence>
<organism evidence="1 2">
    <name type="scientific">Gaetbulibacter aquiaggeris</name>
    <dbReference type="NCBI Taxonomy" id="1735373"/>
    <lineage>
        <taxon>Bacteria</taxon>
        <taxon>Pseudomonadati</taxon>
        <taxon>Bacteroidota</taxon>
        <taxon>Flavobacteriia</taxon>
        <taxon>Flavobacteriales</taxon>
        <taxon>Flavobacteriaceae</taxon>
        <taxon>Gaetbulibacter</taxon>
    </lineage>
</organism>
<dbReference type="Proteomes" id="UP001610104">
    <property type="component" value="Unassembled WGS sequence"/>
</dbReference>
<dbReference type="InterPro" id="IPR016181">
    <property type="entry name" value="Acyl_CoA_acyltransferase"/>
</dbReference>
<protein>
    <submittedName>
        <fullName evidence="1">GNAT family N-acetyltransferase</fullName>
    </submittedName>
</protein>
<dbReference type="SUPFAM" id="SSF55729">
    <property type="entry name" value="Acyl-CoA N-acyltransferases (Nat)"/>
    <property type="match status" value="1"/>
</dbReference>
<name>A0ABW7MKI1_9FLAO</name>
<dbReference type="EMBL" id="JBAWKC010000001">
    <property type="protein sequence ID" value="MFH6767331.1"/>
    <property type="molecule type" value="Genomic_DNA"/>
</dbReference>
<reference evidence="1 2" key="1">
    <citation type="submission" date="2024-02" db="EMBL/GenBank/DDBJ databases">
        <title>A Gaetbulibacter species isolated from tidal flats and genomic insights of their niches.</title>
        <authorList>
            <person name="Ye Y."/>
        </authorList>
    </citation>
    <scope>NUCLEOTIDE SEQUENCE [LARGE SCALE GENOMIC DNA]</scope>
    <source>
        <strain evidence="1 2">KEM-8</strain>
    </source>
</reference>